<dbReference type="Pfam" id="PF00753">
    <property type="entry name" value="Lactamase_B"/>
    <property type="match status" value="1"/>
</dbReference>
<dbReference type="InterPro" id="IPR052159">
    <property type="entry name" value="Competence_DNA_uptake"/>
</dbReference>
<dbReference type="InterPro" id="IPR001279">
    <property type="entry name" value="Metallo-B-lactamas"/>
</dbReference>
<dbReference type="EMBL" id="LBRE01000006">
    <property type="protein sequence ID" value="KKP92730.1"/>
    <property type="molecule type" value="Genomic_DNA"/>
</dbReference>
<dbReference type="PROSITE" id="PS50175">
    <property type="entry name" value="ASP_PROT_RETROV"/>
    <property type="match status" value="1"/>
</dbReference>
<dbReference type="AlphaFoldDB" id="A0A0G0FZG6"/>
<reference evidence="2 3" key="1">
    <citation type="journal article" date="2015" name="Nature">
        <title>rRNA introns, odd ribosomes, and small enigmatic genomes across a large radiation of phyla.</title>
        <authorList>
            <person name="Brown C.T."/>
            <person name="Hug L.A."/>
            <person name="Thomas B.C."/>
            <person name="Sharon I."/>
            <person name="Castelle C.J."/>
            <person name="Singh A."/>
            <person name="Wilkins M.J."/>
            <person name="Williams K.H."/>
            <person name="Banfield J.F."/>
        </authorList>
    </citation>
    <scope>NUCLEOTIDE SEQUENCE [LARGE SCALE GENOMIC DNA]</scope>
</reference>
<dbReference type="CDD" id="cd07731">
    <property type="entry name" value="ComA-like_MBL-fold"/>
    <property type="match status" value="1"/>
</dbReference>
<dbReference type="PROSITE" id="PS00141">
    <property type="entry name" value="ASP_PROTEASE"/>
    <property type="match status" value="1"/>
</dbReference>
<protein>
    <recommendedName>
        <fullName evidence="1">Peptidase A2 domain-containing protein</fullName>
    </recommendedName>
</protein>
<feature type="domain" description="Peptidase A2" evidence="1">
    <location>
        <begin position="27"/>
        <end position="40"/>
    </location>
</feature>
<gene>
    <name evidence="2" type="ORF">UR96_C0006G0006</name>
</gene>
<dbReference type="GO" id="GO:0006508">
    <property type="term" value="P:proteolysis"/>
    <property type="evidence" value="ECO:0007669"/>
    <property type="project" value="InterPro"/>
</dbReference>
<accession>A0A0G0FZG6</accession>
<dbReference type="InterPro" id="IPR036866">
    <property type="entry name" value="RibonucZ/Hydroxyglut_hydro"/>
</dbReference>
<dbReference type="GO" id="GO:0004190">
    <property type="term" value="F:aspartic-type endopeptidase activity"/>
    <property type="evidence" value="ECO:0007669"/>
    <property type="project" value="InterPro"/>
</dbReference>
<dbReference type="PANTHER" id="PTHR30619:SF1">
    <property type="entry name" value="RECOMBINATION PROTEIN 2"/>
    <property type="match status" value="1"/>
</dbReference>
<dbReference type="InterPro" id="IPR035681">
    <property type="entry name" value="ComA-like_MBL"/>
</dbReference>
<dbReference type="InterPro" id="IPR001995">
    <property type="entry name" value="Peptidase_A2_cat"/>
</dbReference>
<dbReference type="PANTHER" id="PTHR30619">
    <property type="entry name" value="DNA INTERNALIZATION/COMPETENCE PROTEIN COMEC/REC2"/>
    <property type="match status" value="1"/>
</dbReference>
<evidence type="ECO:0000313" key="3">
    <source>
        <dbReference type="Proteomes" id="UP000034140"/>
    </source>
</evidence>
<dbReference type="InterPro" id="IPR001969">
    <property type="entry name" value="Aspartic_peptidase_AS"/>
</dbReference>
<evidence type="ECO:0000313" key="2">
    <source>
        <dbReference type="EMBL" id="KKP92730.1"/>
    </source>
</evidence>
<evidence type="ECO:0000259" key="1">
    <source>
        <dbReference type="PROSITE" id="PS50175"/>
    </source>
</evidence>
<proteinExistence type="predicted"/>
<sequence length="242" mass="27198">MQVPVTPSLVFLNIGQGDATLIQQDSFQMLVDTGADTSILFELPKYMPVNDRTIEVIVLTHSHDDHIQGLFNLLNTYTVGTIVYASQCFESKDWEYVETNYEDILFDLNDSWKLIYGDISASAIYPINLNCHSNVNEDSIVLDVKIKDTKILLMGDAGYEAEEYLLENNLMGQVDILKAGHHCSRSATSDMFLSEIFTSIAICSCGTDNTFGHPHSETIDILEKHNVQHLVTYQEGNIVFTF</sequence>
<dbReference type="Gene3D" id="3.60.15.10">
    <property type="entry name" value="Ribonuclease Z/Hydroxyacylglutathione hydrolase-like"/>
    <property type="match status" value="1"/>
</dbReference>
<dbReference type="Proteomes" id="UP000034140">
    <property type="component" value="Unassembled WGS sequence"/>
</dbReference>
<name>A0A0G0FZG6_9BACT</name>
<organism evidence="2 3">
    <name type="scientific">candidate division WS6 bacterium GW2011_GWC1_36_11</name>
    <dbReference type="NCBI Taxonomy" id="1619090"/>
    <lineage>
        <taxon>Bacteria</taxon>
        <taxon>Candidatus Dojkabacteria</taxon>
    </lineage>
</organism>
<dbReference type="SUPFAM" id="SSF56281">
    <property type="entry name" value="Metallo-hydrolase/oxidoreductase"/>
    <property type="match status" value="1"/>
</dbReference>
<comment type="caution">
    <text evidence="2">The sequence shown here is derived from an EMBL/GenBank/DDBJ whole genome shotgun (WGS) entry which is preliminary data.</text>
</comment>
<dbReference type="SMART" id="SM00849">
    <property type="entry name" value="Lactamase_B"/>
    <property type="match status" value="1"/>
</dbReference>